<proteinExistence type="predicted"/>
<evidence type="ECO:0000313" key="1">
    <source>
        <dbReference type="EMBL" id="CAB5219143.1"/>
    </source>
</evidence>
<gene>
    <name evidence="1" type="ORF">UFOVP221_30</name>
</gene>
<sequence>MTTIKHVLDALDLVGLRDVRIFEEEDGNICVSLNRKLDDDQSTLVEFEVAADDDPE</sequence>
<name>A0A6J7WV80_9CAUD</name>
<organism evidence="1">
    <name type="scientific">uncultured Caudovirales phage</name>
    <dbReference type="NCBI Taxonomy" id="2100421"/>
    <lineage>
        <taxon>Viruses</taxon>
        <taxon>Duplodnaviria</taxon>
        <taxon>Heunggongvirae</taxon>
        <taxon>Uroviricota</taxon>
        <taxon>Caudoviricetes</taxon>
        <taxon>Peduoviridae</taxon>
        <taxon>Maltschvirus</taxon>
        <taxon>Maltschvirus maltsch</taxon>
    </lineage>
</organism>
<reference evidence="1" key="1">
    <citation type="submission" date="2020-05" db="EMBL/GenBank/DDBJ databases">
        <authorList>
            <person name="Chiriac C."/>
            <person name="Salcher M."/>
            <person name="Ghai R."/>
            <person name="Kavagutti S V."/>
        </authorList>
    </citation>
    <scope>NUCLEOTIDE SEQUENCE</scope>
</reference>
<dbReference type="EMBL" id="LR798267">
    <property type="protein sequence ID" value="CAB5219143.1"/>
    <property type="molecule type" value="Genomic_DNA"/>
</dbReference>
<protein>
    <submittedName>
        <fullName evidence="1">Uncharacterized protein</fullName>
    </submittedName>
</protein>
<accession>A0A6J7WV80</accession>